<dbReference type="OrthoDB" id="9984024at2759"/>
<protein>
    <submittedName>
        <fullName evidence="2">Glycoside hydrolase family 76 protein</fullName>
    </submittedName>
</protein>
<dbReference type="EMBL" id="KN880536">
    <property type="protein sequence ID" value="KIY67050.1"/>
    <property type="molecule type" value="Genomic_DNA"/>
</dbReference>
<proteinExistence type="predicted"/>
<keyword evidence="2" id="KW-0378">Hydrolase</keyword>
<dbReference type="GO" id="GO:0005975">
    <property type="term" value="P:carbohydrate metabolic process"/>
    <property type="evidence" value="ECO:0007669"/>
    <property type="project" value="InterPro"/>
</dbReference>
<accession>A0A0D7B9Y6</accession>
<dbReference type="STRING" id="1314674.A0A0D7B9Y6"/>
<sequence length="349" mass="38246">MHSFKATATSFFILAPTLVHGLCQKYVDAASTAAKNLQATYFKDGTYGDQAIWISAVDNWHLQRLDKLTGQTTYSDVINTVYRGNELYLEFGGSYDDVQWVVIDYLLAGDVDSAKKYYDIASSAVDSDYCGGGLFWSDDRDYKNSITNELYLATSGYMYEATQDEEYLTNLKDTWEWFDASALKGDNGLYNDGLTKDGKCANNGETQWTYNQGVVLVGLGYLAKYADNQDAVSKAYAIMDAIIDNLTVDGGLRESCESDTENQCNDDQQSFKGITIAYMQWFLSLASDDGTKYGDFIKSQADKIIANADDGKGNYSNLWYASDNGGADRTGPSQGAALGALVAAGSLTC</sequence>
<dbReference type="InterPro" id="IPR008928">
    <property type="entry name" value="6-hairpin_glycosidase_sf"/>
</dbReference>
<dbReference type="GO" id="GO:0016787">
    <property type="term" value="F:hydrolase activity"/>
    <property type="evidence" value="ECO:0007669"/>
    <property type="project" value="UniProtKB-KW"/>
</dbReference>
<organism evidence="2 3">
    <name type="scientific">Cylindrobasidium torrendii FP15055 ss-10</name>
    <dbReference type="NCBI Taxonomy" id="1314674"/>
    <lineage>
        <taxon>Eukaryota</taxon>
        <taxon>Fungi</taxon>
        <taxon>Dikarya</taxon>
        <taxon>Basidiomycota</taxon>
        <taxon>Agaricomycotina</taxon>
        <taxon>Agaricomycetes</taxon>
        <taxon>Agaricomycetidae</taxon>
        <taxon>Agaricales</taxon>
        <taxon>Marasmiineae</taxon>
        <taxon>Physalacriaceae</taxon>
        <taxon>Cylindrobasidium</taxon>
    </lineage>
</organism>
<dbReference type="Proteomes" id="UP000054007">
    <property type="component" value="Unassembled WGS sequence"/>
</dbReference>
<keyword evidence="3" id="KW-1185">Reference proteome</keyword>
<dbReference type="SUPFAM" id="SSF48208">
    <property type="entry name" value="Six-hairpin glycosidases"/>
    <property type="match status" value="1"/>
</dbReference>
<keyword evidence="1" id="KW-0732">Signal</keyword>
<dbReference type="AlphaFoldDB" id="A0A0D7B9Y6"/>
<gene>
    <name evidence="2" type="ORF">CYLTODRAFT_444283</name>
</gene>
<name>A0A0D7B9Y6_9AGAR</name>
<dbReference type="Gene3D" id="1.50.10.20">
    <property type="match status" value="1"/>
</dbReference>
<feature type="signal peptide" evidence="1">
    <location>
        <begin position="1"/>
        <end position="21"/>
    </location>
</feature>
<evidence type="ECO:0000313" key="3">
    <source>
        <dbReference type="Proteomes" id="UP000054007"/>
    </source>
</evidence>
<reference evidence="2 3" key="1">
    <citation type="journal article" date="2015" name="Fungal Genet. Biol.">
        <title>Evolution of novel wood decay mechanisms in Agaricales revealed by the genome sequences of Fistulina hepatica and Cylindrobasidium torrendii.</title>
        <authorList>
            <person name="Floudas D."/>
            <person name="Held B.W."/>
            <person name="Riley R."/>
            <person name="Nagy L.G."/>
            <person name="Koehler G."/>
            <person name="Ransdell A.S."/>
            <person name="Younus H."/>
            <person name="Chow J."/>
            <person name="Chiniquy J."/>
            <person name="Lipzen A."/>
            <person name="Tritt A."/>
            <person name="Sun H."/>
            <person name="Haridas S."/>
            <person name="LaButti K."/>
            <person name="Ohm R.A."/>
            <person name="Kues U."/>
            <person name="Blanchette R.A."/>
            <person name="Grigoriev I.V."/>
            <person name="Minto R.E."/>
            <person name="Hibbett D.S."/>
        </authorList>
    </citation>
    <scope>NUCLEOTIDE SEQUENCE [LARGE SCALE GENOMIC DNA]</scope>
    <source>
        <strain evidence="2 3">FP15055 ss-10</strain>
    </source>
</reference>
<feature type="chain" id="PRO_5002316856" evidence="1">
    <location>
        <begin position="22"/>
        <end position="349"/>
    </location>
</feature>
<dbReference type="InterPro" id="IPR053169">
    <property type="entry name" value="MUG_Protein"/>
</dbReference>
<evidence type="ECO:0000313" key="2">
    <source>
        <dbReference type="EMBL" id="KIY67050.1"/>
    </source>
</evidence>
<dbReference type="InterPro" id="IPR005198">
    <property type="entry name" value="Glyco_hydro_76"/>
</dbReference>
<dbReference type="PANTHER" id="PTHR47791:SF2">
    <property type="entry name" value="ENDO MANNANASE, GH76 FAMILY (EUROFUNG)"/>
    <property type="match status" value="1"/>
</dbReference>
<dbReference type="Pfam" id="PF03663">
    <property type="entry name" value="Glyco_hydro_76"/>
    <property type="match status" value="1"/>
</dbReference>
<evidence type="ECO:0000256" key="1">
    <source>
        <dbReference type="SAM" id="SignalP"/>
    </source>
</evidence>
<dbReference type="PANTHER" id="PTHR47791">
    <property type="entry name" value="MEIOTICALLY UP-REGULATED GENE 191 PROTEIN"/>
    <property type="match status" value="1"/>
</dbReference>